<dbReference type="InterPro" id="IPR049326">
    <property type="entry name" value="Rhodopsin_dom_fungi"/>
</dbReference>
<evidence type="ECO:0000259" key="8">
    <source>
        <dbReference type="Pfam" id="PF20684"/>
    </source>
</evidence>
<proteinExistence type="inferred from homology"/>
<evidence type="ECO:0000256" key="6">
    <source>
        <dbReference type="SAM" id="MobiDB-lite"/>
    </source>
</evidence>
<keyword evidence="4 7" id="KW-0472">Membrane</keyword>
<evidence type="ECO:0000256" key="7">
    <source>
        <dbReference type="SAM" id="Phobius"/>
    </source>
</evidence>
<evidence type="ECO:0000256" key="1">
    <source>
        <dbReference type="ARBA" id="ARBA00004141"/>
    </source>
</evidence>
<accession>A0AAN6THW8</accession>
<dbReference type="Pfam" id="PF20684">
    <property type="entry name" value="Fung_rhodopsin"/>
    <property type="match status" value="1"/>
</dbReference>
<sequence length="478" mass="51239">MATHASDPAKDSESRVAEIIAILTVASVLSTLTVGLRCYCRAFMLRSFGWDDGVLLPAQVLTLGSALAIGLETKYGLGRHYWVMPDEDHIPYMKSFYSSIIIYNVAVCMTKISILLQYRRIFNNTMLHKIILFGLGFLICWGITLCFLLPLVCVPTAAFWDKSVDGHCLDNQTIWYIMAGVNVVTDFALFTMPIPVISSLHLPKRQKALLLIVFTLGIFPCAVSIYRIRTLHAAASSEDPTWENIDAATFSFLELTVGVIAICLPTLRPVLMAAMPRIFGSILRSASGGHAGYNNHNGPYGAGTGGRGGTTGGQGGTVLTGRGTITGTTTKGGGSLAGSGGGGTLTRKKSLLHRDGSSDSTEGLHLPPYRPRSGTPSIGRGDEQLSDIEFGDLESASGGLSQEHDHPIHHGHGRGKYSVSVVADGGGWERDRVEKQRQRQQNQENDQQGIKTTITVSQKVTFAKDEVGDQGGGGGGKS</sequence>
<dbReference type="RefSeq" id="XP_064672318.1">
    <property type="nucleotide sequence ID" value="XM_064813517.1"/>
</dbReference>
<evidence type="ECO:0000256" key="4">
    <source>
        <dbReference type="ARBA" id="ARBA00023136"/>
    </source>
</evidence>
<organism evidence="9 10">
    <name type="scientific">Canariomyces notabilis</name>
    <dbReference type="NCBI Taxonomy" id="2074819"/>
    <lineage>
        <taxon>Eukaryota</taxon>
        <taxon>Fungi</taxon>
        <taxon>Dikarya</taxon>
        <taxon>Ascomycota</taxon>
        <taxon>Pezizomycotina</taxon>
        <taxon>Sordariomycetes</taxon>
        <taxon>Sordariomycetidae</taxon>
        <taxon>Sordariales</taxon>
        <taxon>Chaetomiaceae</taxon>
        <taxon>Canariomyces</taxon>
    </lineage>
</organism>
<keyword evidence="10" id="KW-1185">Reference proteome</keyword>
<feature type="transmembrane region" description="Helical" evidence="7">
    <location>
        <begin position="174"/>
        <end position="196"/>
    </location>
</feature>
<gene>
    <name evidence="9" type="ORF">N656DRAFT_766906</name>
</gene>
<dbReference type="InterPro" id="IPR052337">
    <property type="entry name" value="SAT4-like"/>
</dbReference>
<comment type="subcellular location">
    <subcellularLocation>
        <location evidence="1">Membrane</location>
        <topology evidence="1">Multi-pass membrane protein</topology>
    </subcellularLocation>
</comment>
<evidence type="ECO:0000313" key="10">
    <source>
        <dbReference type="Proteomes" id="UP001302812"/>
    </source>
</evidence>
<feature type="compositionally biased region" description="Gly residues" evidence="6">
    <location>
        <begin position="302"/>
        <end position="318"/>
    </location>
</feature>
<feature type="transmembrane region" description="Helical" evidence="7">
    <location>
        <begin position="130"/>
        <end position="154"/>
    </location>
</feature>
<dbReference type="GO" id="GO:0016020">
    <property type="term" value="C:membrane"/>
    <property type="evidence" value="ECO:0007669"/>
    <property type="project" value="UniProtKB-SubCell"/>
</dbReference>
<evidence type="ECO:0000256" key="5">
    <source>
        <dbReference type="ARBA" id="ARBA00038359"/>
    </source>
</evidence>
<feature type="compositionally biased region" description="Low complexity" evidence="6">
    <location>
        <begin position="439"/>
        <end position="448"/>
    </location>
</feature>
<comment type="similarity">
    <text evidence="5">Belongs to the SAT4 family.</text>
</comment>
<reference evidence="9" key="1">
    <citation type="journal article" date="2023" name="Mol. Phylogenet. Evol.">
        <title>Genome-scale phylogeny and comparative genomics of the fungal order Sordariales.</title>
        <authorList>
            <person name="Hensen N."/>
            <person name="Bonometti L."/>
            <person name="Westerberg I."/>
            <person name="Brannstrom I.O."/>
            <person name="Guillou S."/>
            <person name="Cros-Aarteil S."/>
            <person name="Calhoun S."/>
            <person name="Haridas S."/>
            <person name="Kuo A."/>
            <person name="Mondo S."/>
            <person name="Pangilinan J."/>
            <person name="Riley R."/>
            <person name="LaButti K."/>
            <person name="Andreopoulos B."/>
            <person name="Lipzen A."/>
            <person name="Chen C."/>
            <person name="Yan M."/>
            <person name="Daum C."/>
            <person name="Ng V."/>
            <person name="Clum A."/>
            <person name="Steindorff A."/>
            <person name="Ohm R.A."/>
            <person name="Martin F."/>
            <person name="Silar P."/>
            <person name="Natvig D.O."/>
            <person name="Lalanne C."/>
            <person name="Gautier V."/>
            <person name="Ament-Velasquez S.L."/>
            <person name="Kruys A."/>
            <person name="Hutchinson M.I."/>
            <person name="Powell A.J."/>
            <person name="Barry K."/>
            <person name="Miller A.N."/>
            <person name="Grigoriev I.V."/>
            <person name="Debuchy R."/>
            <person name="Gladieux P."/>
            <person name="Hiltunen Thoren M."/>
            <person name="Johannesson H."/>
        </authorList>
    </citation>
    <scope>NUCLEOTIDE SEQUENCE</scope>
    <source>
        <strain evidence="9">CBS 508.74</strain>
    </source>
</reference>
<name>A0AAN6THW8_9PEZI</name>
<feature type="compositionally biased region" description="Low complexity" evidence="6">
    <location>
        <begin position="319"/>
        <end position="329"/>
    </location>
</feature>
<evidence type="ECO:0000256" key="2">
    <source>
        <dbReference type="ARBA" id="ARBA00022692"/>
    </source>
</evidence>
<evidence type="ECO:0000313" key="9">
    <source>
        <dbReference type="EMBL" id="KAK4114748.1"/>
    </source>
</evidence>
<dbReference type="PANTHER" id="PTHR33048:SF47">
    <property type="entry name" value="INTEGRAL MEMBRANE PROTEIN-RELATED"/>
    <property type="match status" value="1"/>
</dbReference>
<feature type="compositionally biased region" description="Polar residues" evidence="6">
    <location>
        <begin position="449"/>
        <end position="460"/>
    </location>
</feature>
<keyword evidence="3 7" id="KW-1133">Transmembrane helix</keyword>
<feature type="transmembrane region" description="Helical" evidence="7">
    <location>
        <begin position="208"/>
        <end position="228"/>
    </location>
</feature>
<feature type="compositionally biased region" description="Gly residues" evidence="6">
    <location>
        <begin position="469"/>
        <end position="478"/>
    </location>
</feature>
<dbReference type="PANTHER" id="PTHR33048">
    <property type="entry name" value="PTH11-LIKE INTEGRAL MEMBRANE PROTEIN (AFU_ORTHOLOGUE AFUA_5G11245)"/>
    <property type="match status" value="1"/>
</dbReference>
<feature type="transmembrane region" description="Helical" evidence="7">
    <location>
        <begin position="52"/>
        <end position="71"/>
    </location>
</feature>
<evidence type="ECO:0000256" key="3">
    <source>
        <dbReference type="ARBA" id="ARBA00022989"/>
    </source>
</evidence>
<keyword evidence="2 7" id="KW-0812">Transmembrane</keyword>
<feature type="domain" description="Rhodopsin" evidence="8">
    <location>
        <begin position="36"/>
        <end position="271"/>
    </location>
</feature>
<feature type="transmembrane region" description="Helical" evidence="7">
    <location>
        <begin position="96"/>
        <end position="118"/>
    </location>
</feature>
<feature type="region of interest" description="Disordered" evidence="6">
    <location>
        <begin position="302"/>
        <end position="478"/>
    </location>
</feature>
<dbReference type="AlphaFoldDB" id="A0AAN6THW8"/>
<reference evidence="9" key="2">
    <citation type="submission" date="2023-05" db="EMBL/GenBank/DDBJ databases">
        <authorList>
            <consortium name="Lawrence Berkeley National Laboratory"/>
            <person name="Steindorff A."/>
            <person name="Hensen N."/>
            <person name="Bonometti L."/>
            <person name="Westerberg I."/>
            <person name="Brannstrom I.O."/>
            <person name="Guillou S."/>
            <person name="Cros-Aarteil S."/>
            <person name="Calhoun S."/>
            <person name="Haridas S."/>
            <person name="Kuo A."/>
            <person name="Mondo S."/>
            <person name="Pangilinan J."/>
            <person name="Riley R."/>
            <person name="Labutti K."/>
            <person name="Andreopoulos B."/>
            <person name="Lipzen A."/>
            <person name="Chen C."/>
            <person name="Yanf M."/>
            <person name="Daum C."/>
            <person name="Ng V."/>
            <person name="Clum A."/>
            <person name="Ohm R."/>
            <person name="Martin F."/>
            <person name="Silar P."/>
            <person name="Natvig D."/>
            <person name="Lalanne C."/>
            <person name="Gautier V."/>
            <person name="Ament-Velasquez S.L."/>
            <person name="Kruys A."/>
            <person name="Hutchinson M.I."/>
            <person name="Powell A.J."/>
            <person name="Barry K."/>
            <person name="Miller A.N."/>
            <person name="Grigoriev I.V."/>
            <person name="Debuchy R."/>
            <person name="Gladieux P."/>
            <person name="Thoren M.H."/>
            <person name="Johannesson H."/>
        </authorList>
    </citation>
    <scope>NUCLEOTIDE SEQUENCE</scope>
    <source>
        <strain evidence="9">CBS 508.74</strain>
    </source>
</reference>
<feature type="transmembrane region" description="Helical" evidence="7">
    <location>
        <begin position="248"/>
        <end position="267"/>
    </location>
</feature>
<dbReference type="Proteomes" id="UP001302812">
    <property type="component" value="Unassembled WGS sequence"/>
</dbReference>
<protein>
    <recommendedName>
        <fullName evidence="8">Rhodopsin domain-containing protein</fullName>
    </recommendedName>
</protein>
<feature type="transmembrane region" description="Helical" evidence="7">
    <location>
        <begin position="20"/>
        <end position="40"/>
    </location>
</feature>
<feature type="compositionally biased region" description="Basic and acidic residues" evidence="6">
    <location>
        <begin position="427"/>
        <end position="437"/>
    </location>
</feature>
<feature type="compositionally biased region" description="Gly residues" evidence="6">
    <location>
        <begin position="330"/>
        <end position="344"/>
    </location>
</feature>
<comment type="caution">
    <text evidence="9">The sequence shown here is derived from an EMBL/GenBank/DDBJ whole genome shotgun (WGS) entry which is preliminary data.</text>
</comment>
<dbReference type="GeneID" id="89937642"/>
<dbReference type="EMBL" id="MU853336">
    <property type="protein sequence ID" value="KAK4114748.1"/>
    <property type="molecule type" value="Genomic_DNA"/>
</dbReference>